<reference evidence="1 2" key="1">
    <citation type="submission" date="2018-11" db="EMBL/GenBank/DDBJ databases">
        <authorList>
            <consortium name="Pathogen Informatics"/>
        </authorList>
    </citation>
    <scope>NUCLEOTIDE SEQUENCE [LARGE SCALE GENOMIC DNA]</scope>
    <source>
        <strain evidence="1 2">Zambia</strain>
    </source>
</reference>
<evidence type="ECO:0000313" key="2">
    <source>
        <dbReference type="Proteomes" id="UP000277204"/>
    </source>
</evidence>
<protein>
    <submittedName>
        <fullName evidence="1">Uncharacterized protein</fullName>
    </submittedName>
</protein>
<proteinExistence type="predicted"/>
<gene>
    <name evidence="1" type="ORF">SMRZ_LOCUS18461</name>
</gene>
<name>A0A183MQY6_9TREM</name>
<accession>A0A183MQY6</accession>
<evidence type="ECO:0000313" key="1">
    <source>
        <dbReference type="EMBL" id="VDP27970.1"/>
    </source>
</evidence>
<keyword evidence="2" id="KW-1185">Reference proteome</keyword>
<dbReference type="EMBL" id="UZAI01017660">
    <property type="protein sequence ID" value="VDP27970.1"/>
    <property type="molecule type" value="Genomic_DNA"/>
</dbReference>
<organism evidence="1 2">
    <name type="scientific">Schistosoma margrebowiei</name>
    <dbReference type="NCBI Taxonomy" id="48269"/>
    <lineage>
        <taxon>Eukaryota</taxon>
        <taxon>Metazoa</taxon>
        <taxon>Spiralia</taxon>
        <taxon>Lophotrochozoa</taxon>
        <taxon>Platyhelminthes</taxon>
        <taxon>Trematoda</taxon>
        <taxon>Digenea</taxon>
        <taxon>Strigeidida</taxon>
        <taxon>Schistosomatoidea</taxon>
        <taxon>Schistosomatidae</taxon>
        <taxon>Schistosoma</taxon>
    </lineage>
</organism>
<dbReference type="Proteomes" id="UP000277204">
    <property type="component" value="Unassembled WGS sequence"/>
</dbReference>
<sequence length="110" mass="12347">MPLVDSESNVLTSSISRCYSIDNLMSESGSIYLQLRDMGSKLELHVGSSSILDELKQEVKALLDIKLLLSKDVVPGDLEDETPSFIDFTARGVRERIILRNNVIINNIFY</sequence>
<dbReference type="AlphaFoldDB" id="A0A183MQY6"/>